<organism evidence="1 2">
    <name type="scientific">Nostocoides australiense Ben110</name>
    <dbReference type="NCBI Taxonomy" id="1193182"/>
    <lineage>
        <taxon>Bacteria</taxon>
        <taxon>Bacillati</taxon>
        <taxon>Actinomycetota</taxon>
        <taxon>Actinomycetes</taxon>
        <taxon>Micrococcales</taxon>
        <taxon>Intrasporangiaceae</taxon>
        <taxon>Nostocoides</taxon>
    </lineage>
</organism>
<keyword evidence="2" id="KW-1185">Reference proteome</keyword>
<gene>
    <name evidence="1" type="ORF">BN11_190007</name>
</gene>
<dbReference type="EMBL" id="CAJA01000101">
    <property type="protein sequence ID" value="CCH72697.1"/>
    <property type="molecule type" value="Genomic_DNA"/>
</dbReference>
<dbReference type="InterPro" id="IPR025534">
    <property type="entry name" value="DUF4420"/>
</dbReference>
<dbReference type="AlphaFoldDB" id="W6JUS5"/>
<protein>
    <recommendedName>
        <fullName evidence="3">PD-(D/E)XK motif protein</fullName>
    </recommendedName>
</protein>
<reference evidence="1 2" key="1">
    <citation type="journal article" date="2013" name="ISME J.">
        <title>A metabolic model for members of the genus Tetrasphaera involved in enhanced biological phosphorus removal.</title>
        <authorList>
            <person name="Kristiansen R."/>
            <person name="Nguyen H.T.T."/>
            <person name="Saunders A.M."/>
            <person name="Nielsen J.L."/>
            <person name="Wimmer R."/>
            <person name="Le V.Q."/>
            <person name="McIlroy S.J."/>
            <person name="Petrovski S."/>
            <person name="Seviour R.J."/>
            <person name="Calteau A."/>
            <person name="Nielsen K.L."/>
            <person name="Nielsen P.H."/>
        </authorList>
    </citation>
    <scope>NUCLEOTIDE SEQUENCE [LARGE SCALE GENOMIC DNA]</scope>
    <source>
        <strain evidence="1 2">Ben110</strain>
    </source>
</reference>
<comment type="caution">
    <text evidence="1">The sequence shown here is derived from an EMBL/GenBank/DDBJ whole genome shotgun (WGS) entry which is preliminary data.</text>
</comment>
<dbReference type="STRING" id="1193182.BN11_190007"/>
<name>W6JUS5_9MICO</name>
<dbReference type="Proteomes" id="UP000035763">
    <property type="component" value="Unassembled WGS sequence"/>
</dbReference>
<dbReference type="Pfam" id="PF14390">
    <property type="entry name" value="DUF4420"/>
    <property type="match status" value="1"/>
</dbReference>
<evidence type="ECO:0008006" key="3">
    <source>
        <dbReference type="Google" id="ProtNLM"/>
    </source>
</evidence>
<evidence type="ECO:0000313" key="2">
    <source>
        <dbReference type="Proteomes" id="UP000035763"/>
    </source>
</evidence>
<evidence type="ECO:0000313" key="1">
    <source>
        <dbReference type="EMBL" id="CCH72697.1"/>
    </source>
</evidence>
<sequence length="327" mass="35196">MTISPDDARHLTFTTLDELWNNGAPMVLPIKGDPACRLQLDPKSGLITLVTAYDTPEPDVAKLKNVGFAAVSSGDDELAELTIRVEGSVHGAYGLLATVADELQVEKMPLAAAVAAAVARHRNVFASRGAMTTEKEVGLLGELLFLEFLTHQIGAGPAAASWQGPLSEEHDFTFDSVHIEVKTTSGERRKHVIRGLDQLVPLRGVPLSLLSIQLTRTSPEGGRTLPQVVAHVRKIAGGHQVAIDSMLASFGWQDDDADLYPTFWALRSQPRAYDVQGDFPAMTADLVGPVVSNFALLSDVSYRVDLTDLQHDGLPDPIGGFVESKES</sequence>
<proteinExistence type="predicted"/>
<accession>W6JUS5</accession>